<feature type="region of interest" description="Disordered" evidence="3">
    <location>
        <begin position="261"/>
        <end position="284"/>
    </location>
</feature>
<gene>
    <name evidence="5" type="ORF">US62_C0015G0022</name>
</gene>
<dbReference type="InterPro" id="IPR011049">
    <property type="entry name" value="Serralysin-like_metalloprot_C"/>
</dbReference>
<sequence length="378" mass="40464">MIKNKNRKIVALFLLPFVLVGLLYVINKKRVNEIYAVDPIVVTYDGNTTPDAIFEVYNMLPGDEVEKIFNVKNSSTSSLSVVLDGIKTSELKNFSEILDVLISDDSATTYFSGKLKDFFSSPPINLGTFSPGQDKNFHVKVKFPTSAGNEYQEGAVVFDLIFKTEGPPIELPEECKHLSGKIVNVIEGTDNYDNIRGTSRGDLILAKGGKDKVDGTSGDDCIIGGEGNDKRLDGGSGRDTIVGGNGDDFLDGGAEDDLMYGGEGNDKMEGGSGNDKIYGGNGNDKINGSSQEDLIYGEAGNDYLYGGSGDDEVYGGIGEDTIVGDSGDDKLYGEENNDKLYGDSGDDYLDGGPDFDYLRGNTGTDTCVLGETLVSCEL</sequence>
<organism evidence="5 6">
    <name type="scientific">Candidatus Woesebacteria bacterium GW2011_GWA1_37_8</name>
    <dbReference type="NCBI Taxonomy" id="1618546"/>
    <lineage>
        <taxon>Bacteria</taxon>
        <taxon>Candidatus Woeseibacteriota</taxon>
    </lineage>
</organism>
<dbReference type="Gene3D" id="2.150.10.10">
    <property type="entry name" value="Serralysin-like metalloprotease, C-terminal"/>
    <property type="match status" value="3"/>
</dbReference>
<evidence type="ECO:0000256" key="4">
    <source>
        <dbReference type="SAM" id="Phobius"/>
    </source>
</evidence>
<evidence type="ECO:0000256" key="3">
    <source>
        <dbReference type="SAM" id="MobiDB-lite"/>
    </source>
</evidence>
<dbReference type="GO" id="GO:0005576">
    <property type="term" value="C:extracellular region"/>
    <property type="evidence" value="ECO:0007669"/>
    <property type="project" value="UniProtKB-SubCell"/>
</dbReference>
<dbReference type="AlphaFoldDB" id="A0A0G0KXZ6"/>
<keyword evidence="4" id="KW-0472">Membrane</keyword>
<dbReference type="PROSITE" id="PS00330">
    <property type="entry name" value="HEMOLYSIN_CALCIUM"/>
    <property type="match status" value="1"/>
</dbReference>
<keyword evidence="4" id="KW-1133">Transmembrane helix</keyword>
<dbReference type="PANTHER" id="PTHR38340">
    <property type="entry name" value="S-LAYER PROTEIN"/>
    <property type="match status" value="1"/>
</dbReference>
<evidence type="ECO:0000256" key="2">
    <source>
        <dbReference type="ARBA" id="ARBA00022525"/>
    </source>
</evidence>
<keyword evidence="2" id="KW-0964">Secreted</keyword>
<dbReference type="PATRIC" id="fig|1618546.3.peg.469"/>
<accession>A0A0G0KXZ6</accession>
<proteinExistence type="predicted"/>
<dbReference type="Pfam" id="PF00353">
    <property type="entry name" value="HemolysinCabind"/>
    <property type="match status" value="4"/>
</dbReference>
<reference evidence="5 6" key="1">
    <citation type="journal article" date="2015" name="Nature">
        <title>rRNA introns, odd ribosomes, and small enigmatic genomes across a large radiation of phyla.</title>
        <authorList>
            <person name="Brown C.T."/>
            <person name="Hug L.A."/>
            <person name="Thomas B.C."/>
            <person name="Sharon I."/>
            <person name="Castelle C.J."/>
            <person name="Singh A."/>
            <person name="Wilkins M.J."/>
            <person name="Williams K.H."/>
            <person name="Banfield J.F."/>
        </authorList>
    </citation>
    <scope>NUCLEOTIDE SEQUENCE [LARGE SCALE GENOMIC DNA]</scope>
</reference>
<feature type="transmembrane region" description="Helical" evidence="4">
    <location>
        <begin position="9"/>
        <end position="26"/>
    </location>
</feature>
<evidence type="ECO:0000313" key="6">
    <source>
        <dbReference type="Proteomes" id="UP000034603"/>
    </source>
</evidence>
<dbReference type="GO" id="GO:0005509">
    <property type="term" value="F:calcium ion binding"/>
    <property type="evidence" value="ECO:0007669"/>
    <property type="project" value="InterPro"/>
</dbReference>
<comment type="caution">
    <text evidence="5">The sequence shown here is derived from an EMBL/GenBank/DDBJ whole genome shotgun (WGS) entry which is preliminary data.</text>
</comment>
<dbReference type="InterPro" id="IPR001343">
    <property type="entry name" value="Hemolysn_Ca-bd"/>
</dbReference>
<dbReference type="EMBL" id="LBTR01000015">
    <property type="protein sequence ID" value="KKQ45441.1"/>
    <property type="molecule type" value="Genomic_DNA"/>
</dbReference>
<dbReference type="PANTHER" id="PTHR38340:SF1">
    <property type="entry name" value="S-LAYER PROTEIN"/>
    <property type="match status" value="1"/>
</dbReference>
<dbReference type="Proteomes" id="UP000034603">
    <property type="component" value="Unassembled WGS sequence"/>
</dbReference>
<dbReference type="InterPro" id="IPR018511">
    <property type="entry name" value="Hemolysin-typ_Ca-bd_CS"/>
</dbReference>
<dbReference type="InterPro" id="IPR050557">
    <property type="entry name" value="RTX_toxin/Mannuronan_C5-epim"/>
</dbReference>
<dbReference type="SUPFAM" id="SSF51120">
    <property type="entry name" value="beta-Roll"/>
    <property type="match status" value="2"/>
</dbReference>
<evidence type="ECO:0000313" key="5">
    <source>
        <dbReference type="EMBL" id="KKQ45441.1"/>
    </source>
</evidence>
<keyword evidence="4" id="KW-0812">Transmembrane</keyword>
<evidence type="ECO:0000256" key="1">
    <source>
        <dbReference type="ARBA" id="ARBA00004613"/>
    </source>
</evidence>
<protein>
    <submittedName>
        <fullName evidence="5">Hemolysin-type calcium-binding repeat family protein</fullName>
    </submittedName>
</protein>
<name>A0A0G0KXZ6_9BACT</name>
<comment type="subcellular location">
    <subcellularLocation>
        <location evidence="1">Secreted</location>
    </subcellularLocation>
</comment>
<dbReference type="PRINTS" id="PR00313">
    <property type="entry name" value="CABNDNGRPT"/>
</dbReference>